<dbReference type="SUPFAM" id="SSF55729">
    <property type="entry name" value="Acyl-CoA N-acyltransferases (Nat)"/>
    <property type="match status" value="1"/>
</dbReference>
<dbReference type="InterPro" id="IPR016181">
    <property type="entry name" value="Acyl_CoA_acyltransferase"/>
</dbReference>
<organism evidence="2">
    <name type="scientific">uncultured Solirubrobacteraceae bacterium</name>
    <dbReference type="NCBI Taxonomy" id="1162706"/>
    <lineage>
        <taxon>Bacteria</taxon>
        <taxon>Bacillati</taxon>
        <taxon>Actinomycetota</taxon>
        <taxon>Thermoleophilia</taxon>
        <taxon>Solirubrobacterales</taxon>
        <taxon>Solirubrobacteraceae</taxon>
        <taxon>environmental samples</taxon>
    </lineage>
</organism>
<feature type="domain" description="N-acetyltransferase" evidence="1">
    <location>
        <begin position="5"/>
        <end position="164"/>
    </location>
</feature>
<dbReference type="PANTHER" id="PTHR41368">
    <property type="entry name" value="PROTEIN YGHO"/>
    <property type="match status" value="1"/>
</dbReference>
<dbReference type="PROSITE" id="PS51186">
    <property type="entry name" value="GNAT"/>
    <property type="match status" value="2"/>
</dbReference>
<proteinExistence type="predicted"/>
<dbReference type="PANTHER" id="PTHR41368:SF1">
    <property type="entry name" value="PROTEIN YGHO"/>
    <property type="match status" value="1"/>
</dbReference>
<evidence type="ECO:0000259" key="1">
    <source>
        <dbReference type="PROSITE" id="PS51186"/>
    </source>
</evidence>
<reference evidence="2" key="1">
    <citation type="submission" date="2020-02" db="EMBL/GenBank/DDBJ databases">
        <authorList>
            <person name="Meier V. D."/>
        </authorList>
    </citation>
    <scope>NUCLEOTIDE SEQUENCE</scope>
    <source>
        <strain evidence="2">AVDCRST_MAG65</strain>
    </source>
</reference>
<protein>
    <recommendedName>
        <fullName evidence="1">N-acetyltransferase domain-containing protein</fullName>
    </recommendedName>
</protein>
<sequence>MSGRLQIRPVHSKGELDAFIKLPFRLYAGESRWVPPLIAERRRFLDRRRNPFFEHARAEYFLAWRDGRPVGRITAQVDDNFQAFQQNAWGFFGFFESEDDPEVAAALLRAAREWLEREGCDHMVGPCDFTTNDPCGILIEGFERIPLILQPWTPRHYPALLEGAGLVKAMDLYMWEIHISDREKVHPAIFAAADSIEAAGIRVRNMRKDDLEAEVARFIDVYHAAWEDNWGFVPLTESEVRHYVDEIRPVLSEDWAWLAEKDGEVVGAAVTLPDYNQVLKHLNGRLLPFGWIRALYWRRRISRVRQFALGVKPEFQKSGIAARLYTVHFEAAEKTGIHLAELGWILETNPINHALEGLNGRIVRRYRMYETPLGAPAGVESASAPG</sequence>
<dbReference type="CDD" id="cd04301">
    <property type="entry name" value="NAT_SF"/>
    <property type="match status" value="1"/>
</dbReference>
<dbReference type="InterPro" id="IPR039968">
    <property type="entry name" value="BcerS-like"/>
</dbReference>
<dbReference type="Gene3D" id="3.40.630.30">
    <property type="match status" value="1"/>
</dbReference>
<dbReference type="EMBL" id="CADCVL010000278">
    <property type="protein sequence ID" value="CAA9484629.1"/>
    <property type="molecule type" value="Genomic_DNA"/>
</dbReference>
<dbReference type="AlphaFoldDB" id="A0A6J4S6F0"/>
<feature type="domain" description="N-acetyltransferase" evidence="1">
    <location>
        <begin position="201"/>
        <end position="378"/>
    </location>
</feature>
<accession>A0A6J4S6F0</accession>
<gene>
    <name evidence="2" type="ORF">AVDCRST_MAG65-1650</name>
</gene>
<dbReference type="InterPro" id="IPR000182">
    <property type="entry name" value="GNAT_dom"/>
</dbReference>
<dbReference type="GO" id="GO:0016747">
    <property type="term" value="F:acyltransferase activity, transferring groups other than amino-acyl groups"/>
    <property type="evidence" value="ECO:0007669"/>
    <property type="project" value="InterPro"/>
</dbReference>
<evidence type="ECO:0000313" key="2">
    <source>
        <dbReference type="EMBL" id="CAA9484629.1"/>
    </source>
</evidence>
<name>A0A6J4S6F0_9ACTN</name>
<dbReference type="Pfam" id="PF00583">
    <property type="entry name" value="Acetyltransf_1"/>
    <property type="match status" value="1"/>
</dbReference>